<evidence type="ECO:0000313" key="2">
    <source>
        <dbReference type="Proteomes" id="UP000593575"/>
    </source>
</evidence>
<dbReference type="Proteomes" id="UP000593575">
    <property type="component" value="Unassembled WGS sequence"/>
</dbReference>
<protein>
    <submittedName>
        <fullName evidence="1">Uncharacterized protein</fullName>
    </submittedName>
</protein>
<organism evidence="1 2">
    <name type="scientific">Gossypium armourianum</name>
    <dbReference type="NCBI Taxonomy" id="34283"/>
    <lineage>
        <taxon>Eukaryota</taxon>
        <taxon>Viridiplantae</taxon>
        <taxon>Streptophyta</taxon>
        <taxon>Embryophyta</taxon>
        <taxon>Tracheophyta</taxon>
        <taxon>Spermatophyta</taxon>
        <taxon>Magnoliopsida</taxon>
        <taxon>eudicotyledons</taxon>
        <taxon>Gunneridae</taxon>
        <taxon>Pentapetalae</taxon>
        <taxon>rosids</taxon>
        <taxon>malvids</taxon>
        <taxon>Malvales</taxon>
        <taxon>Malvaceae</taxon>
        <taxon>Malvoideae</taxon>
        <taxon>Gossypium</taxon>
    </lineage>
</organism>
<gene>
    <name evidence="1" type="ORF">Goarm_011145</name>
</gene>
<name>A0A7J9IWW4_9ROSI</name>
<proteinExistence type="predicted"/>
<dbReference type="AlphaFoldDB" id="A0A7J9IWW4"/>
<keyword evidence="2" id="KW-1185">Reference proteome</keyword>
<sequence length="28" mass="3162">MLKFYKINENRGNIACNTKELLACSPSC</sequence>
<dbReference type="EMBL" id="JABFAE010000004">
    <property type="protein sequence ID" value="MBA0826278.1"/>
    <property type="molecule type" value="Genomic_DNA"/>
</dbReference>
<reference evidence="1 2" key="1">
    <citation type="journal article" date="2019" name="Genome Biol. Evol.">
        <title>Insights into the evolution of the New World diploid cottons (Gossypium, subgenus Houzingenia) based on genome sequencing.</title>
        <authorList>
            <person name="Grover C.E."/>
            <person name="Arick M.A. 2nd"/>
            <person name="Thrash A."/>
            <person name="Conover J.L."/>
            <person name="Sanders W.S."/>
            <person name="Peterson D.G."/>
            <person name="Frelichowski J.E."/>
            <person name="Scheffler J.A."/>
            <person name="Scheffler B.E."/>
            <person name="Wendel J.F."/>
        </authorList>
    </citation>
    <scope>NUCLEOTIDE SEQUENCE [LARGE SCALE GENOMIC DNA]</scope>
    <source>
        <strain evidence="1">6</strain>
        <tissue evidence="1">Leaf</tissue>
    </source>
</reference>
<accession>A0A7J9IWW4</accession>
<comment type="caution">
    <text evidence="1">The sequence shown here is derived from an EMBL/GenBank/DDBJ whole genome shotgun (WGS) entry which is preliminary data.</text>
</comment>
<feature type="non-terminal residue" evidence="1">
    <location>
        <position position="28"/>
    </location>
</feature>
<evidence type="ECO:0000313" key="1">
    <source>
        <dbReference type="EMBL" id="MBA0826278.1"/>
    </source>
</evidence>